<name>A0A1W7CXU3_9ACTN</name>
<accession>A0A1W7CXU3</accession>
<evidence type="ECO:0000313" key="2">
    <source>
        <dbReference type="EMBL" id="ARQ69681.1"/>
    </source>
</evidence>
<organism evidence="2 3">
    <name type="scientific">Streptomyces marincola</name>
    <dbReference type="NCBI Taxonomy" id="2878388"/>
    <lineage>
        <taxon>Bacteria</taxon>
        <taxon>Bacillati</taxon>
        <taxon>Actinomycetota</taxon>
        <taxon>Actinomycetes</taxon>
        <taxon>Kitasatosporales</taxon>
        <taxon>Streptomycetaceae</taxon>
        <taxon>Streptomyces</taxon>
    </lineage>
</organism>
<proteinExistence type="predicted"/>
<feature type="compositionally biased region" description="Acidic residues" evidence="1">
    <location>
        <begin position="37"/>
        <end position="46"/>
    </location>
</feature>
<gene>
    <name evidence="2" type="ORF">CAG99_13130</name>
</gene>
<dbReference type="EMBL" id="CP021121">
    <property type="protein sequence ID" value="ARQ69681.1"/>
    <property type="molecule type" value="Genomic_DNA"/>
</dbReference>
<dbReference type="InterPro" id="IPR011047">
    <property type="entry name" value="Quinoprotein_ADH-like_sf"/>
</dbReference>
<dbReference type="Proteomes" id="UP000194218">
    <property type="component" value="Chromosome"/>
</dbReference>
<feature type="compositionally biased region" description="Gly residues" evidence="1">
    <location>
        <begin position="12"/>
        <end position="23"/>
    </location>
</feature>
<dbReference type="RefSeq" id="WP_086159538.1">
    <property type="nucleotide sequence ID" value="NZ_CP021121.1"/>
</dbReference>
<evidence type="ECO:0000256" key="1">
    <source>
        <dbReference type="SAM" id="MobiDB-lite"/>
    </source>
</evidence>
<keyword evidence="3" id="KW-1185">Reference proteome</keyword>
<sequence>MGTAVIGALAACGGGDGDGGDTPRGGQDKTGTGGTTEDAENTEDELGAPATRLTVPAHYDTGRGWELPLAGGEEPMVLRGAGAVATFGAGEHGDAPRFTVLDAATGEPRWSSAAVEPVHENAVPEAFPATVNGEEYLIAWSAGAAGADVIDRGEEVVLLDVFAADGSGNGAQPLRRVEVPGAGTARAGGAALLVEREDGTVVGVDPATGETTEYGADALVPPAVCKDCEPGGDIVALTANGPLVAGHSAYDGFWVPGGWASHENVPEGADPAAEPSVDWVTDDVLVAAWPRTDGGSVRTVLDAATGERTATAECRASEGAANDPDHSVFSPDGRYLVHGALVFDLREGGGHCFEPTADTNAVEFTAATDAGTAFGVADVRAEGTWSATPTPVQLDIASGEVTETAADAVLPLADLAGAGLFVEGGTLVVYHHAG</sequence>
<evidence type="ECO:0000313" key="3">
    <source>
        <dbReference type="Proteomes" id="UP000194218"/>
    </source>
</evidence>
<dbReference type="AlphaFoldDB" id="A0A1W7CXU3"/>
<protein>
    <recommendedName>
        <fullName evidence="4">PQQ-like domain-containing protein</fullName>
    </recommendedName>
</protein>
<reference evidence="2 3" key="1">
    <citation type="submission" date="2017-05" db="EMBL/GenBank/DDBJ databases">
        <title>Complete genome sequence of Streptomyces sp. SCSIO 03032 revealed the diverse biosynthetic pathways for its bioactive secondary metabolites.</title>
        <authorList>
            <person name="Ma L."/>
            <person name="Zhu Y."/>
            <person name="Zhang W."/>
            <person name="Zhang G."/>
            <person name="Tian X."/>
            <person name="Zhang S."/>
            <person name="Zhang C."/>
        </authorList>
    </citation>
    <scope>NUCLEOTIDE SEQUENCE [LARGE SCALE GENOMIC DNA]</scope>
    <source>
        <strain evidence="2 3">SCSIO 03032</strain>
    </source>
</reference>
<evidence type="ECO:0008006" key="4">
    <source>
        <dbReference type="Google" id="ProtNLM"/>
    </source>
</evidence>
<dbReference type="KEGG" id="smao:CAG99_13130"/>
<feature type="region of interest" description="Disordered" evidence="1">
    <location>
        <begin position="11"/>
        <end position="47"/>
    </location>
</feature>
<dbReference type="SUPFAM" id="SSF50998">
    <property type="entry name" value="Quinoprotein alcohol dehydrogenase-like"/>
    <property type="match status" value="1"/>
</dbReference>